<name>A0A0E9UXR1_ANGAN</name>
<dbReference type="EMBL" id="GBXM01038844">
    <property type="protein sequence ID" value="JAH69733.1"/>
    <property type="molecule type" value="Transcribed_RNA"/>
</dbReference>
<reference evidence="1" key="2">
    <citation type="journal article" date="2015" name="Fish Shellfish Immunol.">
        <title>Early steps in the European eel (Anguilla anguilla)-Vibrio vulnificus interaction in the gills: Role of the RtxA13 toxin.</title>
        <authorList>
            <person name="Callol A."/>
            <person name="Pajuelo D."/>
            <person name="Ebbesson L."/>
            <person name="Teles M."/>
            <person name="MacKenzie S."/>
            <person name="Amaro C."/>
        </authorList>
    </citation>
    <scope>NUCLEOTIDE SEQUENCE</scope>
</reference>
<sequence length="42" mass="4521">MSLMLLSTCKNDSVHICSSCSHSHSKAPTSSYFVFSCRAGPL</sequence>
<proteinExistence type="predicted"/>
<organism evidence="1">
    <name type="scientific">Anguilla anguilla</name>
    <name type="common">European freshwater eel</name>
    <name type="synonym">Muraena anguilla</name>
    <dbReference type="NCBI Taxonomy" id="7936"/>
    <lineage>
        <taxon>Eukaryota</taxon>
        <taxon>Metazoa</taxon>
        <taxon>Chordata</taxon>
        <taxon>Craniata</taxon>
        <taxon>Vertebrata</taxon>
        <taxon>Euteleostomi</taxon>
        <taxon>Actinopterygii</taxon>
        <taxon>Neopterygii</taxon>
        <taxon>Teleostei</taxon>
        <taxon>Anguilliformes</taxon>
        <taxon>Anguillidae</taxon>
        <taxon>Anguilla</taxon>
    </lineage>
</organism>
<dbReference type="AlphaFoldDB" id="A0A0E9UXR1"/>
<accession>A0A0E9UXR1</accession>
<protein>
    <submittedName>
        <fullName evidence="1">Uncharacterized protein</fullName>
    </submittedName>
</protein>
<evidence type="ECO:0000313" key="1">
    <source>
        <dbReference type="EMBL" id="JAH69733.1"/>
    </source>
</evidence>
<reference evidence="1" key="1">
    <citation type="submission" date="2014-11" db="EMBL/GenBank/DDBJ databases">
        <authorList>
            <person name="Amaro Gonzalez C."/>
        </authorList>
    </citation>
    <scope>NUCLEOTIDE SEQUENCE</scope>
</reference>